<evidence type="ECO:0000313" key="1">
    <source>
        <dbReference type="EMBL" id="CDM95427.1"/>
    </source>
</evidence>
<keyword evidence="2" id="KW-1185">Reference proteome</keyword>
<dbReference type="Proteomes" id="UP000032946">
    <property type="component" value="Chromosome"/>
</dbReference>
<dbReference type="EMBL" id="FO818640">
    <property type="protein sequence ID" value="CDM95427.1"/>
    <property type="molecule type" value="Genomic_DNA"/>
</dbReference>
<organism evidence="1 2">
    <name type="scientific">Limnospira indica PCC 8005</name>
    <dbReference type="NCBI Taxonomy" id="376219"/>
    <lineage>
        <taxon>Bacteria</taxon>
        <taxon>Bacillati</taxon>
        <taxon>Cyanobacteriota</taxon>
        <taxon>Cyanophyceae</taxon>
        <taxon>Oscillatoriophycideae</taxon>
        <taxon>Oscillatoriales</taxon>
        <taxon>Sirenicapillariaceae</taxon>
        <taxon>Limnospira</taxon>
    </lineage>
</organism>
<name>A0A9P1KG96_9CYAN</name>
<evidence type="ECO:0000313" key="2">
    <source>
        <dbReference type="Proteomes" id="UP000032946"/>
    </source>
</evidence>
<protein>
    <submittedName>
        <fullName evidence="1">Uncharacterized protein</fullName>
    </submittedName>
</protein>
<reference evidence="1 2" key="1">
    <citation type="submission" date="2014-02" db="EMBL/GenBank/DDBJ databases">
        <authorList>
            <person name="Genoscope - CEA"/>
        </authorList>
    </citation>
    <scope>NUCLEOTIDE SEQUENCE [LARGE SCALE GENOMIC DNA]</scope>
    <source>
        <strain evidence="1 2">PCC 8005</strain>
    </source>
</reference>
<proteinExistence type="predicted"/>
<sequence>MEAPERGFRDVNSVCVVLAVAIVNFTLPKQLINWQRPPSKE</sequence>
<accession>A0A9P1KG96</accession>
<gene>
    <name evidence="1" type="ORF">ARTHRO_30696</name>
</gene>
<dbReference type="AlphaFoldDB" id="A0A9P1KG96"/>